<name>A0A222ZJK1_9CAUD</name>
<protein>
    <submittedName>
        <fullName evidence="1">DpdA-like tRNA-guanine transglycosylase</fullName>
    </submittedName>
</protein>
<organism evidence="1 2">
    <name type="scientific">Mycobacterium phage StevieRay</name>
    <dbReference type="NCBI Taxonomy" id="2015811"/>
    <lineage>
        <taxon>Viruses</taxon>
        <taxon>Duplodnaviria</taxon>
        <taxon>Heunggongvirae</taxon>
        <taxon>Uroviricota</taxon>
        <taxon>Caudoviricetes</taxon>
        <taxon>Pclasvirinae</taxon>
        <taxon>Fishburnevirus</taxon>
        <taxon>Fishburnevirus brusacoram</taxon>
    </lineage>
</organism>
<evidence type="ECO:0000313" key="1">
    <source>
        <dbReference type="EMBL" id="ASR84906.1"/>
    </source>
</evidence>
<reference evidence="1 2" key="1">
    <citation type="submission" date="2017-06" db="EMBL/GenBank/DDBJ databases">
        <authorList>
            <person name="Brooks T.B."/>
            <person name="Douglas D."/>
            <person name="Porter D.B."/>
            <person name="Reyes I."/>
            <person name="Turnerhill T.L."/>
            <person name="Hauser C.R."/>
            <person name="Kart M."/>
            <person name="Stoner T.H."/>
            <person name="Garlena R.A."/>
            <person name="Russell D.A."/>
            <person name="Pope W.H."/>
            <person name="Jacobs-Sera D."/>
            <person name="Hatfull G.F."/>
        </authorList>
    </citation>
    <scope>NUCLEOTIDE SEQUENCE [LARGE SCALE GENOMIC DNA]</scope>
</reference>
<gene>
    <name evidence="1" type="primary">54</name>
    <name evidence="1" type="ORF">SEA_STEVIERAY_54</name>
</gene>
<evidence type="ECO:0000313" key="2">
    <source>
        <dbReference type="Proteomes" id="UP000221732"/>
    </source>
</evidence>
<sequence>MLYFANPTKDPRVHELMRTGVLGYIDTPGQGDYRAQCAGGPWCADNGCFNDQRFSEDRWWNWLQRRAAEADTCWFATAPDVLGDAAATLERSRPWLPRIRSLGFPVAFVAQDGIERTDVPWGEFDWLFIGGTTEFKLGPVARRYVVKARRRGKRVHCGRVNSKKRYRYAEAIGCDSADGTFLLKSPSENLPRLMVWLDDLRNRPALFDFREEASA</sequence>
<dbReference type="Proteomes" id="UP000221732">
    <property type="component" value="Segment"/>
</dbReference>
<dbReference type="EMBL" id="MF373843">
    <property type="protein sequence ID" value="ASR84906.1"/>
    <property type="molecule type" value="Genomic_DNA"/>
</dbReference>
<accession>A0A222ZJK1</accession>
<proteinExistence type="predicted"/>